<name>A0A426Z1S6_ENSVE</name>
<dbReference type="InterPro" id="IPR053115">
    <property type="entry name" value="CDK_inhibitor"/>
</dbReference>
<feature type="compositionally biased region" description="Basic and acidic residues" evidence="1">
    <location>
        <begin position="146"/>
        <end position="157"/>
    </location>
</feature>
<accession>A0A426Z1S6</accession>
<feature type="region of interest" description="Disordered" evidence="1">
    <location>
        <begin position="69"/>
        <end position="173"/>
    </location>
</feature>
<proteinExistence type="predicted"/>
<evidence type="ECO:0000256" key="1">
    <source>
        <dbReference type="SAM" id="MobiDB-lite"/>
    </source>
</evidence>
<dbReference type="PANTHER" id="PTHR35162">
    <property type="entry name" value="OS08G0516600 PROTEIN"/>
    <property type="match status" value="1"/>
</dbReference>
<dbReference type="AlphaFoldDB" id="A0A426Z1S6"/>
<gene>
    <name evidence="2" type="ORF">B296_00028213</name>
</gene>
<feature type="compositionally biased region" description="Basic and acidic residues" evidence="1">
    <location>
        <begin position="81"/>
        <end position="107"/>
    </location>
</feature>
<dbReference type="Proteomes" id="UP000287651">
    <property type="component" value="Unassembled WGS sequence"/>
</dbReference>
<organism evidence="2 3">
    <name type="scientific">Ensete ventricosum</name>
    <name type="common">Abyssinian banana</name>
    <name type="synonym">Musa ensete</name>
    <dbReference type="NCBI Taxonomy" id="4639"/>
    <lineage>
        <taxon>Eukaryota</taxon>
        <taxon>Viridiplantae</taxon>
        <taxon>Streptophyta</taxon>
        <taxon>Embryophyta</taxon>
        <taxon>Tracheophyta</taxon>
        <taxon>Spermatophyta</taxon>
        <taxon>Magnoliopsida</taxon>
        <taxon>Liliopsida</taxon>
        <taxon>Zingiberales</taxon>
        <taxon>Musaceae</taxon>
        <taxon>Ensete</taxon>
    </lineage>
</organism>
<dbReference type="PANTHER" id="PTHR35162:SF11">
    <property type="entry name" value="CYCLIN-DEPENDENT PROTEIN KINASE INHIBITOR EL2"/>
    <property type="match status" value="1"/>
</dbReference>
<feature type="compositionally biased region" description="Basic residues" evidence="1">
    <location>
        <begin position="119"/>
        <end position="135"/>
    </location>
</feature>
<reference evidence="2 3" key="1">
    <citation type="journal article" date="2014" name="Agronomy (Basel)">
        <title>A Draft Genome Sequence for Ensete ventricosum, the Drought-Tolerant Tree Against Hunger.</title>
        <authorList>
            <person name="Harrison J."/>
            <person name="Moore K.A."/>
            <person name="Paszkiewicz K."/>
            <person name="Jones T."/>
            <person name="Grant M."/>
            <person name="Ambacheew D."/>
            <person name="Muzemil S."/>
            <person name="Studholme D.J."/>
        </authorList>
    </citation>
    <scope>NUCLEOTIDE SEQUENCE [LARGE SCALE GENOMIC DNA]</scope>
</reference>
<evidence type="ECO:0000313" key="2">
    <source>
        <dbReference type="EMBL" id="RRT57914.1"/>
    </source>
</evidence>
<dbReference type="EMBL" id="AMZH03008946">
    <property type="protein sequence ID" value="RRT57914.1"/>
    <property type="molecule type" value="Genomic_DNA"/>
</dbReference>
<protein>
    <submittedName>
        <fullName evidence="2">Uncharacterized protein</fullName>
    </submittedName>
</protein>
<sequence>MPSLAQSELGIVTLDREGLEREKKEISKLDSGVLAYEWCMRKRPRNNSSPTPYLLLQASWLLTKMSASTELTSGATLRPVATERSEEGGGEHGDEEECRTPTSEESKLPSLPINCPPAPRKRRRVSVCSRRRRRQPQVELIVVGAKEMEQLFQRRDQPPPPRRAKRQRRDDDK</sequence>
<comment type="caution">
    <text evidence="2">The sequence shown here is derived from an EMBL/GenBank/DDBJ whole genome shotgun (WGS) entry which is preliminary data.</text>
</comment>
<evidence type="ECO:0000313" key="3">
    <source>
        <dbReference type="Proteomes" id="UP000287651"/>
    </source>
</evidence>